<evidence type="ECO:0000313" key="7">
    <source>
        <dbReference type="EMBL" id="KAK1314647.1"/>
    </source>
</evidence>
<dbReference type="PANTHER" id="PTHR42647:SF72">
    <property type="entry name" value="EF-HAND CALCIUM-BINDING DOMAIN-CONTAINING PROTEIN 4A"/>
    <property type="match status" value="1"/>
</dbReference>
<dbReference type="Proteomes" id="UP001180020">
    <property type="component" value="Unassembled WGS sequence"/>
</dbReference>
<keyword evidence="8" id="KW-1185">Reference proteome</keyword>
<dbReference type="PANTHER" id="PTHR42647">
    <property type="entry name" value="SBP (S-RIBONUCLEASE BINDING PROTEIN) FAMILY PROTEIN"/>
    <property type="match status" value="1"/>
</dbReference>
<dbReference type="GO" id="GO:0004842">
    <property type="term" value="F:ubiquitin-protein transferase activity"/>
    <property type="evidence" value="ECO:0007669"/>
    <property type="project" value="TreeGrafter"/>
</dbReference>
<evidence type="ECO:0000313" key="8">
    <source>
        <dbReference type="Proteomes" id="UP001180020"/>
    </source>
</evidence>
<keyword evidence="3" id="KW-0862">Zinc</keyword>
<dbReference type="PROSITE" id="PS50089">
    <property type="entry name" value="ZF_RING_2"/>
    <property type="match status" value="1"/>
</dbReference>
<accession>A0AAV9ER67</accession>
<evidence type="ECO:0000256" key="1">
    <source>
        <dbReference type="ARBA" id="ARBA00022723"/>
    </source>
</evidence>
<keyword evidence="1" id="KW-0479">Metal-binding</keyword>
<protein>
    <submittedName>
        <fullName evidence="7">E3 ubiquitin-protein ligase LOG2</fullName>
    </submittedName>
</protein>
<name>A0AAV9ER67_ACOCL</name>
<evidence type="ECO:0000256" key="4">
    <source>
        <dbReference type="PROSITE-ProRule" id="PRU00175"/>
    </source>
</evidence>
<feature type="coiled-coil region" evidence="5">
    <location>
        <begin position="162"/>
        <end position="210"/>
    </location>
</feature>
<reference evidence="7" key="2">
    <citation type="submission" date="2023-06" db="EMBL/GenBank/DDBJ databases">
        <authorList>
            <person name="Ma L."/>
            <person name="Liu K.-W."/>
            <person name="Li Z."/>
            <person name="Hsiao Y.-Y."/>
            <person name="Qi Y."/>
            <person name="Fu T."/>
            <person name="Tang G."/>
            <person name="Zhang D."/>
            <person name="Sun W.-H."/>
            <person name="Liu D.-K."/>
            <person name="Li Y."/>
            <person name="Chen G.-Z."/>
            <person name="Liu X.-D."/>
            <person name="Liao X.-Y."/>
            <person name="Jiang Y.-T."/>
            <person name="Yu X."/>
            <person name="Hao Y."/>
            <person name="Huang J."/>
            <person name="Zhao X.-W."/>
            <person name="Ke S."/>
            <person name="Chen Y.-Y."/>
            <person name="Wu W.-L."/>
            <person name="Hsu J.-L."/>
            <person name="Lin Y.-F."/>
            <person name="Huang M.-D."/>
            <person name="Li C.-Y."/>
            <person name="Huang L."/>
            <person name="Wang Z.-W."/>
            <person name="Zhao X."/>
            <person name="Zhong W.-Y."/>
            <person name="Peng D.-H."/>
            <person name="Ahmad S."/>
            <person name="Lan S."/>
            <person name="Zhang J.-S."/>
            <person name="Tsai W.-C."/>
            <person name="Van De Peer Y."/>
            <person name="Liu Z.-J."/>
        </authorList>
    </citation>
    <scope>NUCLEOTIDE SEQUENCE</scope>
    <source>
        <strain evidence="7">CP</strain>
        <tissue evidence="7">Leaves</tissue>
    </source>
</reference>
<dbReference type="Pfam" id="PF13920">
    <property type="entry name" value="zf-C3HC4_3"/>
    <property type="match status" value="1"/>
</dbReference>
<evidence type="ECO:0000259" key="6">
    <source>
        <dbReference type="PROSITE" id="PS50089"/>
    </source>
</evidence>
<feature type="domain" description="RING-type" evidence="6">
    <location>
        <begin position="233"/>
        <end position="267"/>
    </location>
</feature>
<evidence type="ECO:0000256" key="5">
    <source>
        <dbReference type="SAM" id="Coils"/>
    </source>
</evidence>
<evidence type="ECO:0000256" key="2">
    <source>
        <dbReference type="ARBA" id="ARBA00022771"/>
    </source>
</evidence>
<reference evidence="7" key="1">
    <citation type="journal article" date="2023" name="Nat. Commun.">
        <title>Diploid and tetraploid genomes of Acorus and the evolution of monocots.</title>
        <authorList>
            <person name="Ma L."/>
            <person name="Liu K.W."/>
            <person name="Li Z."/>
            <person name="Hsiao Y.Y."/>
            <person name="Qi Y."/>
            <person name="Fu T."/>
            <person name="Tang G.D."/>
            <person name="Zhang D."/>
            <person name="Sun W.H."/>
            <person name="Liu D.K."/>
            <person name="Li Y."/>
            <person name="Chen G.Z."/>
            <person name="Liu X.D."/>
            <person name="Liao X.Y."/>
            <person name="Jiang Y.T."/>
            <person name="Yu X."/>
            <person name="Hao Y."/>
            <person name="Huang J."/>
            <person name="Zhao X.W."/>
            <person name="Ke S."/>
            <person name="Chen Y.Y."/>
            <person name="Wu W.L."/>
            <person name="Hsu J.L."/>
            <person name="Lin Y.F."/>
            <person name="Huang M.D."/>
            <person name="Li C.Y."/>
            <person name="Huang L."/>
            <person name="Wang Z.W."/>
            <person name="Zhao X."/>
            <person name="Zhong W.Y."/>
            <person name="Peng D.H."/>
            <person name="Ahmad S."/>
            <person name="Lan S."/>
            <person name="Zhang J.S."/>
            <person name="Tsai W.C."/>
            <person name="Van de Peer Y."/>
            <person name="Liu Z.J."/>
        </authorList>
    </citation>
    <scope>NUCLEOTIDE SEQUENCE</scope>
    <source>
        <strain evidence="7">CP</strain>
    </source>
</reference>
<dbReference type="FunFam" id="3.30.40.10:FF:000239">
    <property type="entry name" value="probable BOI-related E3 ubiquitin-protein ligase 2"/>
    <property type="match status" value="1"/>
</dbReference>
<comment type="caution">
    <text evidence="7">The sequence shown here is derived from an EMBL/GenBank/DDBJ whole genome shotgun (WGS) entry which is preliminary data.</text>
</comment>
<keyword evidence="5" id="KW-0175">Coiled coil</keyword>
<proteinExistence type="predicted"/>
<dbReference type="AlphaFoldDB" id="A0AAV9ER67"/>
<evidence type="ECO:0000256" key="3">
    <source>
        <dbReference type="ARBA" id="ARBA00022833"/>
    </source>
</evidence>
<keyword evidence="2 4" id="KW-0863">Zinc-finger</keyword>
<dbReference type="Gene3D" id="3.30.40.10">
    <property type="entry name" value="Zinc/RING finger domain, C3HC4 (zinc finger)"/>
    <property type="match status" value="1"/>
</dbReference>
<dbReference type="InterPro" id="IPR001841">
    <property type="entry name" value="Znf_RING"/>
</dbReference>
<sequence>MAQMTHEALPIPTFNLPLFEPAQGGDFSPLCDLGSWTMYNNNNNNNNNQVVNGNLREILRTRKRGREEDIHINVDINAIESKSYGSSQSPSDHCLCCPSFSMGGDLSTRMQREQQELDHFILMQTEKTRVELEMKRRRHCATVLRVVEDGMLRVLSGKDEEIAIMGRKNSALEEEVRVLEMQGQIWKTLAQNNEATLTALREDLENARNDNGAVNGDAEDSASSCHVDDGRYCRGCHKRDISVLVLPCRHLCLCGECDRVIDTCPVCMGAKSASIQVRLS</sequence>
<organism evidence="7 8">
    <name type="scientific">Acorus calamus</name>
    <name type="common">Sweet flag</name>
    <dbReference type="NCBI Taxonomy" id="4465"/>
    <lineage>
        <taxon>Eukaryota</taxon>
        <taxon>Viridiplantae</taxon>
        <taxon>Streptophyta</taxon>
        <taxon>Embryophyta</taxon>
        <taxon>Tracheophyta</taxon>
        <taxon>Spermatophyta</taxon>
        <taxon>Magnoliopsida</taxon>
        <taxon>Liliopsida</taxon>
        <taxon>Acoraceae</taxon>
        <taxon>Acorus</taxon>
    </lineage>
</organism>
<gene>
    <name evidence="7" type="primary">LOG2</name>
    <name evidence="7" type="ORF">QJS10_CPA06g00049</name>
</gene>
<dbReference type="EMBL" id="JAUJYO010000006">
    <property type="protein sequence ID" value="KAK1314647.1"/>
    <property type="molecule type" value="Genomic_DNA"/>
</dbReference>
<dbReference type="InterPro" id="IPR013083">
    <property type="entry name" value="Znf_RING/FYVE/PHD"/>
</dbReference>
<dbReference type="GO" id="GO:0008270">
    <property type="term" value="F:zinc ion binding"/>
    <property type="evidence" value="ECO:0007669"/>
    <property type="project" value="UniProtKB-KW"/>
</dbReference>